<gene>
    <name evidence="2" type="ORF">A5880_000443</name>
    <name evidence="1" type="ORF">A5880_002541</name>
</gene>
<dbReference type="STRING" id="1834181.A5880_000443"/>
<dbReference type="RefSeq" id="WP_256924778.1">
    <property type="nucleotide sequence ID" value="NZ_NGLE02000001.1"/>
</dbReference>
<reference evidence="2" key="1">
    <citation type="submission" date="2017-05" db="EMBL/GenBank/DDBJ databases">
        <title>The Genome Sequence of Enterococcus sp. 4G2_DIV0659.</title>
        <authorList>
            <consortium name="The Broad Institute Genomics Platform"/>
            <consortium name="The Broad Institute Genomic Center for Infectious Diseases"/>
            <person name="Earl A."/>
            <person name="Manson A."/>
            <person name="Schwartman J."/>
            <person name="Gilmore M."/>
            <person name="Abouelleil A."/>
            <person name="Cao P."/>
            <person name="Chapman S."/>
            <person name="Cusick C."/>
            <person name="Shea T."/>
            <person name="Young S."/>
            <person name="Neafsey D."/>
            <person name="Nusbaum C."/>
            <person name="Birren B."/>
        </authorList>
    </citation>
    <scope>NUCLEOTIDE SEQUENCE [LARGE SCALE GENOMIC DNA]</scope>
    <source>
        <strain evidence="2">4G2_DIV0659</strain>
    </source>
</reference>
<dbReference type="EMBL" id="NGLE02000001">
    <property type="protein sequence ID" value="MEI5994953.1"/>
    <property type="molecule type" value="Genomic_DNA"/>
</dbReference>
<comment type="caution">
    <text evidence="2">The sequence shown here is derived from an EMBL/GenBank/DDBJ whole genome shotgun (WGS) entry which is preliminary data.</text>
</comment>
<keyword evidence="3" id="KW-1185">Reference proteome</keyword>
<name>A0A242CJ02_9ENTE</name>
<dbReference type="EMBL" id="NGLE01000001">
    <property type="protein sequence ID" value="OTO09762.1"/>
    <property type="molecule type" value="Genomic_DNA"/>
</dbReference>
<dbReference type="Pfam" id="PF11311">
    <property type="entry name" value="DUF3114"/>
    <property type="match status" value="1"/>
</dbReference>
<sequence>MQESNVYLSILEKIKKPKSMSETRFTEYMEIILAQIQNLIQDGWDDAAISTYLSSLNILTEHPIENLCCFHELIYFVGSDIYTKMLETSSLSDQQKVSLVIQHLGGYQDKNGDLQISGTASYHFFPDMPPGASFLDIYAKMVQRAYPEGLTITKKDKQLSKTAIKKKYPMEAKVHQFRNQLDRHTIHYVERYRKKHDLKTDEQAIKAILSGNWFYADPQYHNRAQLGRDFLENDIRRESRTLKNVGLLKKIRKRGFYRKILSGDYHSEFIIDEQGQLLSQWKEEAQKMDYRKMAIANGETFNYGRRPRDDFARTHDKLDGIPPRYFDTKERNEIKRDWLSPNDNWLYQLIRRMSEKGMKFKKSPVTQKLSKNKQS</sequence>
<evidence type="ECO:0000313" key="2">
    <source>
        <dbReference type="EMBL" id="OTO09762.1"/>
    </source>
</evidence>
<evidence type="ECO:0000313" key="3">
    <source>
        <dbReference type="Proteomes" id="UP000195139"/>
    </source>
</evidence>
<accession>A0A242CJ02</accession>
<reference evidence="1 3" key="2">
    <citation type="submission" date="2018-07" db="EMBL/GenBank/DDBJ databases">
        <title>The Genome Sequence of Enterococcus sp. DIV0659b.</title>
        <authorList>
            <consortium name="The Broad Institute Genomics Platform"/>
            <consortium name="The Broad Institute Genomic Center for Infectious Diseases"/>
            <person name="Earl A."/>
            <person name="Manson A."/>
            <person name="Schwartman J."/>
            <person name="Gilmore M."/>
            <person name="Abouelleil A."/>
            <person name="Cao P."/>
            <person name="Chapman S."/>
            <person name="Cusick C."/>
            <person name="Shea T."/>
            <person name="Young S."/>
            <person name="Neafsey D."/>
            <person name="Nusbaum C."/>
            <person name="Birren B."/>
        </authorList>
    </citation>
    <scope>NUCLEOTIDE SEQUENCE [LARGE SCALE GENOMIC DNA]</scope>
    <source>
        <strain evidence="1 3">4G2_DIV0659</strain>
    </source>
</reference>
<dbReference type="AlphaFoldDB" id="A0A242CJ02"/>
<proteinExistence type="predicted"/>
<evidence type="ECO:0008006" key="4">
    <source>
        <dbReference type="Google" id="ProtNLM"/>
    </source>
</evidence>
<evidence type="ECO:0000313" key="1">
    <source>
        <dbReference type="EMBL" id="MEI5994953.1"/>
    </source>
</evidence>
<dbReference type="Proteomes" id="UP000195139">
    <property type="component" value="Unassembled WGS sequence"/>
</dbReference>
<dbReference type="InterPro" id="IPR021462">
    <property type="entry name" value="DUF3114"/>
</dbReference>
<organism evidence="2">
    <name type="scientific">Candidatus Enterococcus mansonii</name>
    <dbReference type="NCBI Taxonomy" id="1834181"/>
    <lineage>
        <taxon>Bacteria</taxon>
        <taxon>Bacillati</taxon>
        <taxon>Bacillota</taxon>
        <taxon>Bacilli</taxon>
        <taxon>Lactobacillales</taxon>
        <taxon>Enterococcaceae</taxon>
        <taxon>Enterococcus</taxon>
    </lineage>
</organism>
<protein>
    <recommendedName>
        <fullName evidence="4">DUF3114 domain-containing protein</fullName>
    </recommendedName>
</protein>